<dbReference type="RefSeq" id="WP_100293495.1">
    <property type="nucleotide sequence ID" value="NZ_PGGC01000060.1"/>
</dbReference>
<gene>
    <name evidence="2" type="ORF">CUC53_06865</name>
</gene>
<protein>
    <recommendedName>
        <fullName evidence="4">DUF3108 domain-containing protein</fullName>
    </recommendedName>
</protein>
<reference evidence="2 3" key="1">
    <citation type="submission" date="2017-11" db="EMBL/GenBank/DDBJ databases">
        <title>Draft genome sequence of environmental isolate Aeromonas cavernicola sp. nov. MDC 2508.</title>
        <authorList>
            <person name="Colston S.M."/>
            <person name="Navarro A."/>
            <person name="Martinez-Murcia A.J."/>
            <person name="Graf J."/>
        </authorList>
    </citation>
    <scope>NUCLEOTIDE SEQUENCE [LARGE SCALE GENOMIC DNA]</scope>
    <source>
        <strain evidence="2 3">MDC 2508</strain>
    </source>
</reference>
<feature type="signal peptide" evidence="1">
    <location>
        <begin position="1"/>
        <end position="21"/>
    </location>
</feature>
<evidence type="ECO:0000313" key="3">
    <source>
        <dbReference type="Proteomes" id="UP000235861"/>
    </source>
</evidence>
<sequence>MIRPQLWLWLLSALLVMELHAAPTPPDLAARIHYVDSVTGSDGVVKQQEWREKWLRVGAQVWSQRLIPIVLARAYHAAHDAKPGHKHFTHQMAARWVTHSEAGEVQLRYADQWHRQLVEVPAEEYGQVAFTPDWQRIRYLINPALLQQMTPLDEAAPAGARWYQQQAGKQRTRVLWSDQWQIPLVVESASLDGYRSYRMTVTLQAQPSELPWLQLTDYQTLDLRDFFD</sequence>
<comment type="caution">
    <text evidence="2">The sequence shown here is derived from an EMBL/GenBank/DDBJ whole genome shotgun (WGS) entry which is preliminary data.</text>
</comment>
<dbReference type="AlphaFoldDB" id="A0A2H9U6C7"/>
<dbReference type="EMBL" id="PGGC01000060">
    <property type="protein sequence ID" value="PJG59552.1"/>
    <property type="molecule type" value="Genomic_DNA"/>
</dbReference>
<evidence type="ECO:0008006" key="4">
    <source>
        <dbReference type="Google" id="ProtNLM"/>
    </source>
</evidence>
<organism evidence="2 3">
    <name type="scientific">Aeromonas cavernicola</name>
    <dbReference type="NCBI Taxonomy" id="1006623"/>
    <lineage>
        <taxon>Bacteria</taxon>
        <taxon>Pseudomonadati</taxon>
        <taxon>Pseudomonadota</taxon>
        <taxon>Gammaproteobacteria</taxon>
        <taxon>Aeromonadales</taxon>
        <taxon>Aeromonadaceae</taxon>
        <taxon>Aeromonas</taxon>
    </lineage>
</organism>
<dbReference type="Proteomes" id="UP000235861">
    <property type="component" value="Unassembled WGS sequence"/>
</dbReference>
<evidence type="ECO:0000256" key="1">
    <source>
        <dbReference type="SAM" id="SignalP"/>
    </source>
</evidence>
<proteinExistence type="predicted"/>
<name>A0A2H9U6C7_9GAMM</name>
<evidence type="ECO:0000313" key="2">
    <source>
        <dbReference type="EMBL" id="PJG59552.1"/>
    </source>
</evidence>
<keyword evidence="1" id="KW-0732">Signal</keyword>
<accession>A0A2H9U6C7</accession>
<dbReference type="OrthoDB" id="5509809at2"/>
<feature type="chain" id="PRO_5014177659" description="DUF3108 domain-containing protein" evidence="1">
    <location>
        <begin position="22"/>
        <end position="228"/>
    </location>
</feature>
<keyword evidence="3" id="KW-1185">Reference proteome</keyword>